<sequence length="27" mass="3189">MVYYKPQLKCTLKLNQGHSLNILLLTR</sequence>
<evidence type="ECO:0000313" key="1">
    <source>
        <dbReference type="EMBL" id="JAH06315.1"/>
    </source>
</evidence>
<accession>A0A0E9PQH6</accession>
<reference evidence="1" key="1">
    <citation type="submission" date="2014-11" db="EMBL/GenBank/DDBJ databases">
        <authorList>
            <person name="Amaro Gonzalez C."/>
        </authorList>
    </citation>
    <scope>NUCLEOTIDE SEQUENCE</scope>
</reference>
<proteinExistence type="predicted"/>
<protein>
    <submittedName>
        <fullName evidence="1">Uncharacterized protein</fullName>
    </submittedName>
</protein>
<reference evidence="1" key="2">
    <citation type="journal article" date="2015" name="Fish Shellfish Immunol.">
        <title>Early steps in the European eel (Anguilla anguilla)-Vibrio vulnificus interaction in the gills: Role of the RtxA13 toxin.</title>
        <authorList>
            <person name="Callol A."/>
            <person name="Pajuelo D."/>
            <person name="Ebbesson L."/>
            <person name="Teles M."/>
            <person name="MacKenzie S."/>
            <person name="Amaro C."/>
        </authorList>
    </citation>
    <scope>NUCLEOTIDE SEQUENCE</scope>
</reference>
<dbReference type="EMBL" id="GBXM01102262">
    <property type="protein sequence ID" value="JAH06315.1"/>
    <property type="molecule type" value="Transcribed_RNA"/>
</dbReference>
<name>A0A0E9PQH6_ANGAN</name>
<organism evidence="1">
    <name type="scientific">Anguilla anguilla</name>
    <name type="common">European freshwater eel</name>
    <name type="synonym">Muraena anguilla</name>
    <dbReference type="NCBI Taxonomy" id="7936"/>
    <lineage>
        <taxon>Eukaryota</taxon>
        <taxon>Metazoa</taxon>
        <taxon>Chordata</taxon>
        <taxon>Craniata</taxon>
        <taxon>Vertebrata</taxon>
        <taxon>Euteleostomi</taxon>
        <taxon>Actinopterygii</taxon>
        <taxon>Neopterygii</taxon>
        <taxon>Teleostei</taxon>
        <taxon>Anguilliformes</taxon>
        <taxon>Anguillidae</taxon>
        <taxon>Anguilla</taxon>
    </lineage>
</organism>
<dbReference type="AlphaFoldDB" id="A0A0E9PQH6"/>